<keyword evidence="2" id="KW-1185">Reference proteome</keyword>
<reference evidence="1 2" key="1">
    <citation type="submission" date="2021-06" db="EMBL/GenBank/DDBJ databases">
        <authorList>
            <person name="Kallberg Y."/>
            <person name="Tangrot J."/>
            <person name="Rosling A."/>
        </authorList>
    </citation>
    <scope>NUCLEOTIDE SEQUENCE [LARGE SCALE GENOMIC DNA]</scope>
    <source>
        <strain evidence="1 2">120-4 pot B 10/14</strain>
    </source>
</reference>
<feature type="non-terminal residue" evidence="1">
    <location>
        <position position="45"/>
    </location>
</feature>
<accession>A0ABN7VUA0</accession>
<dbReference type="Proteomes" id="UP000789901">
    <property type="component" value="Unassembled WGS sequence"/>
</dbReference>
<evidence type="ECO:0000313" key="2">
    <source>
        <dbReference type="Proteomes" id="UP000789901"/>
    </source>
</evidence>
<gene>
    <name evidence="1" type="ORF">GMARGA_LOCUS22767</name>
</gene>
<name>A0ABN7VUA0_GIGMA</name>
<evidence type="ECO:0000313" key="1">
    <source>
        <dbReference type="EMBL" id="CAG8799315.1"/>
    </source>
</evidence>
<organism evidence="1 2">
    <name type="scientific">Gigaspora margarita</name>
    <dbReference type="NCBI Taxonomy" id="4874"/>
    <lineage>
        <taxon>Eukaryota</taxon>
        <taxon>Fungi</taxon>
        <taxon>Fungi incertae sedis</taxon>
        <taxon>Mucoromycota</taxon>
        <taxon>Glomeromycotina</taxon>
        <taxon>Glomeromycetes</taxon>
        <taxon>Diversisporales</taxon>
        <taxon>Gigasporaceae</taxon>
        <taxon>Gigaspora</taxon>
    </lineage>
</organism>
<dbReference type="EMBL" id="CAJVQB010022337">
    <property type="protein sequence ID" value="CAG8799315.1"/>
    <property type="molecule type" value="Genomic_DNA"/>
</dbReference>
<comment type="caution">
    <text evidence="1">The sequence shown here is derived from an EMBL/GenBank/DDBJ whole genome shotgun (WGS) entry which is preliminary data.</text>
</comment>
<protein>
    <submittedName>
        <fullName evidence="1">2180_t:CDS:1</fullName>
    </submittedName>
</protein>
<proteinExistence type="predicted"/>
<sequence length="45" mass="5182">MINKKKLKQIVELKPPENKITDLEECSFENCIFSDTIDIEKGIEG</sequence>